<dbReference type="Proteomes" id="UP000285092">
    <property type="component" value="Unassembled WGS sequence"/>
</dbReference>
<dbReference type="SUPFAM" id="SSF52540">
    <property type="entry name" value="P-loop containing nucleoside triphosphate hydrolases"/>
    <property type="match status" value="1"/>
</dbReference>
<protein>
    <recommendedName>
        <fullName evidence="1">ORC1/DEAH AAA+ ATPase domain-containing protein</fullName>
    </recommendedName>
</protein>
<proteinExistence type="predicted"/>
<comment type="caution">
    <text evidence="2">The sequence shown here is derived from an EMBL/GenBank/DDBJ whole genome shotgun (WGS) entry which is preliminary data.</text>
</comment>
<dbReference type="EMBL" id="QXFK01000015">
    <property type="protein sequence ID" value="RIV78597.1"/>
    <property type="molecule type" value="Genomic_DNA"/>
</dbReference>
<organism evidence="2 3">
    <name type="scientific">Pelagerythrobacter aerophilus</name>
    <dbReference type="NCBI Taxonomy" id="2306995"/>
    <lineage>
        <taxon>Bacteria</taxon>
        <taxon>Pseudomonadati</taxon>
        <taxon>Pseudomonadota</taxon>
        <taxon>Alphaproteobacteria</taxon>
        <taxon>Sphingomonadales</taxon>
        <taxon>Erythrobacteraceae</taxon>
        <taxon>Pelagerythrobacter</taxon>
    </lineage>
</organism>
<dbReference type="OrthoDB" id="5288220at2"/>
<evidence type="ECO:0000259" key="1">
    <source>
        <dbReference type="Pfam" id="PF13401"/>
    </source>
</evidence>
<dbReference type="RefSeq" id="WP_119512646.1">
    <property type="nucleotide sequence ID" value="NZ_QXFK01000015.1"/>
</dbReference>
<dbReference type="AlphaFoldDB" id="A0A418NI77"/>
<evidence type="ECO:0000313" key="3">
    <source>
        <dbReference type="Proteomes" id="UP000285092"/>
    </source>
</evidence>
<gene>
    <name evidence="2" type="ORF">D2V04_07265</name>
</gene>
<dbReference type="InterPro" id="IPR049945">
    <property type="entry name" value="AAA_22"/>
</dbReference>
<keyword evidence="3" id="KW-1185">Reference proteome</keyword>
<feature type="domain" description="ORC1/DEAH AAA+ ATPase" evidence="1">
    <location>
        <begin position="113"/>
        <end position="255"/>
    </location>
</feature>
<dbReference type="GO" id="GO:0016887">
    <property type="term" value="F:ATP hydrolysis activity"/>
    <property type="evidence" value="ECO:0007669"/>
    <property type="project" value="InterPro"/>
</dbReference>
<dbReference type="InterPro" id="IPR027417">
    <property type="entry name" value="P-loop_NTPase"/>
</dbReference>
<sequence>MSLPQPANLYLDVLPPLATMNELARQIGCRPHHSDAERTLRHVERRYCVLRLRQLFIPAARHVRFAEGIEMLLRSGYEGRDPSRGQFIRRQAALAKRGKKDLLLPARPLGCDSGAGSGFLIGAPGMGKTRTIEQMLKRYPQAADLPNLPRQVVWIKLECPERGSIRSLCLQFFDELTRLVGSTDYGALLAPRRASDDDLMNRMALAAAWHGVGILVIDEIQHIGRHTGEEHQLMTFLTRLTNQLAIPVLLAGTLSVLGQVQKTGRMARRSVGPACAVWTPRPQDREWRSLLEQLWRFQWTQTATELDEELAETFFECTGGILDLLVKLYVSVQLRLIYRSEVGGGRDEVITPAFVRGVAEADFAPVRPMIEALCLGDSSSLRRFDDLHAFDRSYWGALEQLMDHKIQQPIASGGSTSPKIAVPEGDHYQLIWSKLQTEGLGDDLILQLIDKVRAQGHDAQEDPLGFFEHVRKLIRGRKSKRKDEVAFDPAILEDRDLRKLVAEAAGRGLTPLEAIRGAGLTGIWPEA</sequence>
<evidence type="ECO:0000313" key="2">
    <source>
        <dbReference type="EMBL" id="RIV78597.1"/>
    </source>
</evidence>
<accession>A0A418NI77</accession>
<name>A0A418NI77_9SPHN</name>
<dbReference type="Gene3D" id="3.40.50.300">
    <property type="entry name" value="P-loop containing nucleotide triphosphate hydrolases"/>
    <property type="match status" value="1"/>
</dbReference>
<reference evidence="2 3" key="1">
    <citation type="submission" date="2018-08" db="EMBL/GenBank/DDBJ databases">
        <title>Altererythrobacter sp.Ery1 and Ery12, the genome sequencing of novel strains in genus Alterythrobacter.</title>
        <authorList>
            <person name="Cheng H."/>
            <person name="Wu Y.-H."/>
            <person name="Fang C."/>
            <person name="Xu X.-W."/>
        </authorList>
    </citation>
    <scope>NUCLEOTIDE SEQUENCE [LARGE SCALE GENOMIC DNA]</scope>
    <source>
        <strain evidence="2 3">Ery1</strain>
    </source>
</reference>
<dbReference type="Pfam" id="PF13401">
    <property type="entry name" value="AAA_22"/>
    <property type="match status" value="1"/>
</dbReference>